<dbReference type="OrthoDB" id="3271097at2759"/>
<feature type="compositionally biased region" description="Acidic residues" evidence="1">
    <location>
        <begin position="126"/>
        <end position="156"/>
    </location>
</feature>
<dbReference type="EMBL" id="NHYE01005334">
    <property type="protein sequence ID" value="PPQ74533.1"/>
    <property type="molecule type" value="Genomic_DNA"/>
</dbReference>
<keyword evidence="3" id="KW-1185">Reference proteome</keyword>
<evidence type="ECO:0000256" key="1">
    <source>
        <dbReference type="SAM" id="MobiDB-lite"/>
    </source>
</evidence>
<evidence type="ECO:0000313" key="3">
    <source>
        <dbReference type="Proteomes" id="UP000284706"/>
    </source>
</evidence>
<organism evidence="2 3">
    <name type="scientific">Gymnopilus dilepis</name>
    <dbReference type="NCBI Taxonomy" id="231916"/>
    <lineage>
        <taxon>Eukaryota</taxon>
        <taxon>Fungi</taxon>
        <taxon>Dikarya</taxon>
        <taxon>Basidiomycota</taxon>
        <taxon>Agaricomycotina</taxon>
        <taxon>Agaricomycetes</taxon>
        <taxon>Agaricomycetidae</taxon>
        <taxon>Agaricales</taxon>
        <taxon>Agaricineae</taxon>
        <taxon>Hymenogastraceae</taxon>
        <taxon>Gymnopilus</taxon>
    </lineage>
</organism>
<dbReference type="STRING" id="231916.A0A409W842"/>
<dbReference type="Proteomes" id="UP000284706">
    <property type="component" value="Unassembled WGS sequence"/>
</dbReference>
<comment type="caution">
    <text evidence="2">The sequence shown here is derived from an EMBL/GenBank/DDBJ whole genome shotgun (WGS) entry which is preliminary data.</text>
</comment>
<reference evidence="2 3" key="1">
    <citation type="journal article" date="2018" name="Evol. Lett.">
        <title>Horizontal gene cluster transfer increased hallucinogenic mushroom diversity.</title>
        <authorList>
            <person name="Reynolds H.T."/>
            <person name="Vijayakumar V."/>
            <person name="Gluck-Thaler E."/>
            <person name="Korotkin H.B."/>
            <person name="Matheny P.B."/>
            <person name="Slot J.C."/>
        </authorList>
    </citation>
    <scope>NUCLEOTIDE SEQUENCE [LARGE SCALE GENOMIC DNA]</scope>
    <source>
        <strain evidence="2 3">SRW20</strain>
    </source>
</reference>
<name>A0A409W842_9AGAR</name>
<feature type="compositionally biased region" description="Basic and acidic residues" evidence="1">
    <location>
        <begin position="158"/>
        <end position="169"/>
    </location>
</feature>
<accession>A0A409W842</accession>
<dbReference type="AlphaFoldDB" id="A0A409W842"/>
<proteinExistence type="predicted"/>
<protein>
    <submittedName>
        <fullName evidence="2">Uncharacterized protein</fullName>
    </submittedName>
</protein>
<gene>
    <name evidence="2" type="ORF">CVT26_007929</name>
</gene>
<evidence type="ECO:0000313" key="2">
    <source>
        <dbReference type="EMBL" id="PPQ74533.1"/>
    </source>
</evidence>
<feature type="region of interest" description="Disordered" evidence="1">
    <location>
        <begin position="104"/>
        <end position="169"/>
    </location>
</feature>
<feature type="compositionally biased region" description="Basic residues" evidence="1">
    <location>
        <begin position="111"/>
        <end position="120"/>
    </location>
</feature>
<dbReference type="InParanoid" id="A0A409W842"/>
<sequence length="169" mass="18948">MYPHDGPEPSTDLVEENRRLKEKLAQMQAAQGTATAVAQQATATIEPLIRPPGEAGNRRRGFNLQKAMGLEDNTPLYNEIRMRKNFRYLTTKRFPGNWAIAEMIKGYGQGSRKRARRAHRGGSTEESGEENGEVEEMGSGDEEESGSDEEDEDLGDNEGLRRVKRPRVD</sequence>